<sequence>MKSIAIALALSLAALPALAQNAAEIAKVEAGAGCPHCNLFQIDLYNKQVRARDFAGARMRQGDFSLSVFNKSNFAGADLRDVNAYGALFGGANMRNADLTNATFVGAYLEGANLSGARLSGANFSGAQMDRAVGLTQGQLNKACGDETTTLPRRLHIPACK</sequence>
<dbReference type="EMBL" id="CP073078">
    <property type="protein sequence ID" value="QUD88123.1"/>
    <property type="molecule type" value="Genomic_DNA"/>
</dbReference>
<proteinExistence type="predicted"/>
<gene>
    <name evidence="3" type="ORF">KCG34_24355</name>
</gene>
<evidence type="ECO:0000256" key="1">
    <source>
        <dbReference type="ARBA" id="ARBA00022737"/>
    </source>
</evidence>
<dbReference type="Pfam" id="PF00805">
    <property type="entry name" value="Pentapeptide"/>
    <property type="match status" value="1"/>
</dbReference>
<feature type="chain" id="PRO_5036856591" evidence="2">
    <location>
        <begin position="20"/>
        <end position="161"/>
    </location>
</feature>
<organism evidence="3 4">
    <name type="scientific">Phenylobacterium montanum</name>
    <dbReference type="NCBI Taxonomy" id="2823693"/>
    <lineage>
        <taxon>Bacteria</taxon>
        <taxon>Pseudomonadati</taxon>
        <taxon>Pseudomonadota</taxon>
        <taxon>Alphaproteobacteria</taxon>
        <taxon>Caulobacterales</taxon>
        <taxon>Caulobacteraceae</taxon>
        <taxon>Phenylobacterium</taxon>
    </lineage>
</organism>
<dbReference type="PANTHER" id="PTHR47485">
    <property type="entry name" value="THYLAKOID LUMENAL 17.4 KDA PROTEIN, CHLOROPLASTIC"/>
    <property type="match status" value="1"/>
</dbReference>
<dbReference type="Gene3D" id="2.160.20.80">
    <property type="entry name" value="E3 ubiquitin-protein ligase SopA"/>
    <property type="match status" value="1"/>
</dbReference>
<keyword evidence="1" id="KW-0677">Repeat</keyword>
<keyword evidence="4" id="KW-1185">Reference proteome</keyword>
<protein>
    <submittedName>
        <fullName evidence="3">Pentapeptide repeat-containing protein</fullName>
    </submittedName>
</protein>
<dbReference type="SUPFAM" id="SSF141571">
    <property type="entry name" value="Pentapeptide repeat-like"/>
    <property type="match status" value="1"/>
</dbReference>
<feature type="signal peptide" evidence="2">
    <location>
        <begin position="1"/>
        <end position="19"/>
    </location>
</feature>
<dbReference type="AlphaFoldDB" id="A0A975FZ38"/>
<reference evidence="3" key="1">
    <citation type="submission" date="2021-04" db="EMBL/GenBank/DDBJ databases">
        <title>The complete genome sequence of Caulobacter sp. S6.</title>
        <authorList>
            <person name="Tang Y."/>
            <person name="Ouyang W."/>
            <person name="Liu Q."/>
            <person name="Huang B."/>
            <person name="Guo Z."/>
            <person name="Lei P."/>
        </authorList>
    </citation>
    <scope>NUCLEOTIDE SEQUENCE</scope>
    <source>
        <strain evidence="3">S6</strain>
    </source>
</reference>
<dbReference type="RefSeq" id="WP_211938174.1">
    <property type="nucleotide sequence ID" value="NZ_CP073078.1"/>
</dbReference>
<name>A0A975FZ38_9CAUL</name>
<evidence type="ECO:0000256" key="2">
    <source>
        <dbReference type="SAM" id="SignalP"/>
    </source>
</evidence>
<dbReference type="InterPro" id="IPR001646">
    <property type="entry name" value="5peptide_repeat"/>
</dbReference>
<keyword evidence="2" id="KW-0732">Signal</keyword>
<dbReference type="PANTHER" id="PTHR47485:SF1">
    <property type="entry name" value="THYLAKOID LUMENAL 17.4 KDA PROTEIN, CHLOROPLASTIC"/>
    <property type="match status" value="1"/>
</dbReference>
<dbReference type="Proteomes" id="UP000676409">
    <property type="component" value="Chromosome"/>
</dbReference>
<evidence type="ECO:0000313" key="4">
    <source>
        <dbReference type="Proteomes" id="UP000676409"/>
    </source>
</evidence>
<dbReference type="KEGG" id="caul:KCG34_24355"/>
<accession>A0A975FZ38</accession>
<evidence type="ECO:0000313" key="3">
    <source>
        <dbReference type="EMBL" id="QUD88123.1"/>
    </source>
</evidence>